<proteinExistence type="predicted"/>
<evidence type="ECO:0000313" key="3">
    <source>
        <dbReference type="Proteomes" id="UP000309033"/>
    </source>
</evidence>
<protein>
    <submittedName>
        <fullName evidence="2">Uncharacterized protein</fullName>
    </submittedName>
</protein>
<dbReference type="OrthoDB" id="4965426at2"/>
<feature type="compositionally biased region" description="Polar residues" evidence="1">
    <location>
        <begin position="356"/>
        <end position="365"/>
    </location>
</feature>
<feature type="compositionally biased region" description="Polar residues" evidence="1">
    <location>
        <begin position="612"/>
        <end position="624"/>
    </location>
</feature>
<dbReference type="EMBL" id="VANP01000002">
    <property type="protein sequence ID" value="TLP63894.1"/>
    <property type="molecule type" value="Genomic_DNA"/>
</dbReference>
<evidence type="ECO:0000313" key="2">
    <source>
        <dbReference type="EMBL" id="TLP63894.1"/>
    </source>
</evidence>
<reference evidence="2" key="1">
    <citation type="submission" date="2019-05" db="EMBL/GenBank/DDBJ databases">
        <title>Isolation, diversity and antifungal activity of Actinobacteria from wheat.</title>
        <authorList>
            <person name="Yu B."/>
        </authorList>
    </citation>
    <scope>NUCLEOTIDE SEQUENCE [LARGE SCALE GENOMIC DNA]</scope>
    <source>
        <strain evidence="2">NEAU-HEGS1-5</strain>
    </source>
</reference>
<gene>
    <name evidence="2" type="ORF">FED44_06585</name>
</gene>
<evidence type="ECO:0000256" key="1">
    <source>
        <dbReference type="SAM" id="MobiDB-lite"/>
    </source>
</evidence>
<keyword evidence="3" id="KW-1185">Reference proteome</keyword>
<feature type="region of interest" description="Disordered" evidence="1">
    <location>
        <begin position="345"/>
        <end position="380"/>
    </location>
</feature>
<dbReference type="AlphaFoldDB" id="A0A5R8ZEK2"/>
<dbReference type="Proteomes" id="UP000309033">
    <property type="component" value="Unassembled WGS sequence"/>
</dbReference>
<organism evidence="2 3">
    <name type="scientific">Microbispora triticiradicis</name>
    <dbReference type="NCBI Taxonomy" id="2200763"/>
    <lineage>
        <taxon>Bacteria</taxon>
        <taxon>Bacillati</taxon>
        <taxon>Actinomycetota</taxon>
        <taxon>Actinomycetes</taxon>
        <taxon>Streptosporangiales</taxon>
        <taxon>Streptosporangiaceae</taxon>
        <taxon>Microbispora</taxon>
    </lineage>
</organism>
<sequence>MAQDTRRVQTAVLGSPHSDHPLSLPTDRKAAVHYLSRYKGKRYFCGVHLGGCGWELMDKLYGDRVCHFAHHPDPKGLAPACERRYSGPDSADHLYIHRGLTTGLGRVGGAQRFQGTLIKGQCTDLLVNPGKNRSAVKVQFVSLPADVWTKEDEELRARLGRVDWMLGPNALANAKHLLDRDGYVLRVRCEQQGNARVVKIGTETHDGDLEWSELKDCDISERGITTPLLRKFRPPAPRRTASFAKLPGFPLDVEDIVIYPQEVATRPIAGLGIPEGSHVAATDIQIADGERVHARLMVPDRINLLVDAPYALIKPASVNAMKGPTHATPVWTIFSSGLRPIWPSEQPSVSLPGKSNPKSALATSTEEPRIHPKKSLRTSGQPLGLVRHKLTSLIQNMRNARREGNYQGLLQTLASNDELLTTLTRTAFRQEKQAVEELRRWATAREETRQRTEREVREQSAALIRQIDQARGRGDLEEAQGAVEALRKSLVRVSPQNRGFAEEAQSLREYESWLEQARSERDRAARIRSQEVQAERLRVKQHDRLRNVLDQLLEAELAGKVGEVRRLYNEGRSLLRKLGVHATAYEIRQLNLTAQWLAAAVPSNLKGDTEISGATSDQSASSGSPELEHRTTVTPRRTAPDHTPNNLRHLTTEIGDRVATVLRRVARDQTTISLQDLAKEAETDNWLCIIALVEVDETTSSAEPLLSALMTAPDGDASPEFRAILAGLGYEVPQTDHALHLVWKREVERTHAHYAEPSREMPARLVPRRAEPAS</sequence>
<feature type="region of interest" description="Disordered" evidence="1">
    <location>
        <begin position="1"/>
        <end position="22"/>
    </location>
</feature>
<comment type="caution">
    <text evidence="2">The sequence shown here is derived from an EMBL/GenBank/DDBJ whole genome shotgun (WGS) entry which is preliminary data.</text>
</comment>
<name>A0A5R8ZEK2_9ACTN</name>
<accession>A0A5R8ZEK2</accession>
<feature type="region of interest" description="Disordered" evidence="1">
    <location>
        <begin position="609"/>
        <end position="648"/>
    </location>
</feature>
<feature type="region of interest" description="Disordered" evidence="1">
    <location>
        <begin position="754"/>
        <end position="774"/>
    </location>
</feature>